<evidence type="ECO:0000256" key="2">
    <source>
        <dbReference type="SAM" id="Phobius"/>
    </source>
</evidence>
<keyword evidence="2" id="KW-1133">Transmembrane helix</keyword>
<sequence length="175" mass="18930">LISTETQTELRMDLSQLLTVIVLTMDFIFFCSFFIFCLTSPLKRSTTSGDRFVETARQRIRNRLRSRELQQHQQVVLANIRVSGAGGGSQEPDNDTQSRISPDSAAAKEDAAASGDDAGKKSGRSHSGGGCGCGGSSSSSPKHSLESNVHIRVVREQPSAMENDSFYMGTDSLLP</sequence>
<name>A0A267GW07_9PLAT</name>
<dbReference type="Proteomes" id="UP000215902">
    <property type="component" value="Unassembled WGS sequence"/>
</dbReference>
<feature type="transmembrane region" description="Helical" evidence="2">
    <location>
        <begin position="17"/>
        <end position="38"/>
    </location>
</feature>
<dbReference type="EMBL" id="NIVC01000124">
    <property type="protein sequence ID" value="PAA90200.1"/>
    <property type="molecule type" value="Genomic_DNA"/>
</dbReference>
<comment type="caution">
    <text evidence="3">The sequence shown here is derived from an EMBL/GenBank/DDBJ whole genome shotgun (WGS) entry which is preliminary data.</text>
</comment>
<gene>
    <name evidence="3" type="ORF">BOX15_Mlig022518g1</name>
</gene>
<proteinExistence type="predicted"/>
<feature type="region of interest" description="Disordered" evidence="1">
    <location>
        <begin position="80"/>
        <end position="175"/>
    </location>
</feature>
<keyword evidence="2" id="KW-0472">Membrane</keyword>
<keyword evidence="4" id="KW-1185">Reference proteome</keyword>
<evidence type="ECO:0000313" key="4">
    <source>
        <dbReference type="Proteomes" id="UP000215902"/>
    </source>
</evidence>
<accession>A0A267GW07</accession>
<feature type="compositionally biased region" description="Gly residues" evidence="1">
    <location>
        <begin position="126"/>
        <end position="135"/>
    </location>
</feature>
<feature type="non-terminal residue" evidence="3">
    <location>
        <position position="1"/>
    </location>
</feature>
<evidence type="ECO:0000313" key="3">
    <source>
        <dbReference type="EMBL" id="PAA90200.1"/>
    </source>
</evidence>
<evidence type="ECO:0000256" key="1">
    <source>
        <dbReference type="SAM" id="MobiDB-lite"/>
    </source>
</evidence>
<reference evidence="3 4" key="1">
    <citation type="submission" date="2017-06" db="EMBL/GenBank/DDBJ databases">
        <title>A platform for efficient transgenesis in Macrostomum lignano, a flatworm model organism for stem cell research.</title>
        <authorList>
            <person name="Berezikov E."/>
        </authorList>
    </citation>
    <scope>NUCLEOTIDE SEQUENCE [LARGE SCALE GENOMIC DNA]</scope>
    <source>
        <strain evidence="3">DV1</strain>
        <tissue evidence="3">Whole organism</tissue>
    </source>
</reference>
<keyword evidence="2" id="KW-0812">Transmembrane</keyword>
<dbReference type="AlphaFoldDB" id="A0A267GW07"/>
<organism evidence="3 4">
    <name type="scientific">Macrostomum lignano</name>
    <dbReference type="NCBI Taxonomy" id="282301"/>
    <lineage>
        <taxon>Eukaryota</taxon>
        <taxon>Metazoa</taxon>
        <taxon>Spiralia</taxon>
        <taxon>Lophotrochozoa</taxon>
        <taxon>Platyhelminthes</taxon>
        <taxon>Rhabditophora</taxon>
        <taxon>Macrostomorpha</taxon>
        <taxon>Macrostomida</taxon>
        <taxon>Macrostomidae</taxon>
        <taxon>Macrostomum</taxon>
    </lineage>
</organism>
<protein>
    <submittedName>
        <fullName evidence="3">Uncharacterized protein</fullName>
    </submittedName>
</protein>